<evidence type="ECO:0000313" key="4">
    <source>
        <dbReference type="EMBL" id="MDN5202327.1"/>
    </source>
</evidence>
<proteinExistence type="predicted"/>
<evidence type="ECO:0000256" key="1">
    <source>
        <dbReference type="ARBA" id="ARBA00023002"/>
    </source>
</evidence>
<keyword evidence="1" id="KW-0560">Oxidoreductase</keyword>
<dbReference type="InterPro" id="IPR005097">
    <property type="entry name" value="Sacchrp_dh_NADP-bd"/>
</dbReference>
<dbReference type="Gene3D" id="3.40.50.720">
    <property type="entry name" value="NAD(P)-binding Rossmann-like Domain"/>
    <property type="match status" value="1"/>
</dbReference>
<accession>A0ABT8KNN3</accession>
<dbReference type="RefSeq" id="WP_346752352.1">
    <property type="nucleotide sequence ID" value="NZ_JAUJEA010000004.1"/>
</dbReference>
<dbReference type="Gene3D" id="3.30.360.10">
    <property type="entry name" value="Dihydrodipicolinate Reductase, domain 2"/>
    <property type="match status" value="1"/>
</dbReference>
<dbReference type="Pfam" id="PF16653">
    <property type="entry name" value="Sacchrp_dh_C"/>
    <property type="match status" value="1"/>
</dbReference>
<evidence type="ECO:0000259" key="2">
    <source>
        <dbReference type="Pfam" id="PF03435"/>
    </source>
</evidence>
<feature type="domain" description="Saccharopine dehydrogenase NADP binding" evidence="2">
    <location>
        <begin position="4"/>
        <end position="118"/>
    </location>
</feature>
<protein>
    <submittedName>
        <fullName evidence="4">Saccharopine dehydrogenase C-terminal domain-containing protein</fullName>
    </submittedName>
</protein>
<evidence type="ECO:0000313" key="5">
    <source>
        <dbReference type="Proteomes" id="UP001172082"/>
    </source>
</evidence>
<dbReference type="InterPro" id="IPR036291">
    <property type="entry name" value="NAD(P)-bd_dom_sf"/>
</dbReference>
<dbReference type="Gene3D" id="1.10.1870.10">
    <property type="entry name" value="Domain 3, Saccharopine reductase"/>
    <property type="match status" value="1"/>
</dbReference>
<gene>
    <name evidence="4" type="ORF">QQ008_13155</name>
</gene>
<comment type="caution">
    <text evidence="4">The sequence shown here is derived from an EMBL/GenBank/DDBJ whole genome shotgun (WGS) entry which is preliminary data.</text>
</comment>
<dbReference type="SUPFAM" id="SSF55347">
    <property type="entry name" value="Glyceraldehyde-3-phosphate dehydrogenase-like, C-terminal domain"/>
    <property type="match status" value="1"/>
</dbReference>
<reference evidence="4" key="1">
    <citation type="submission" date="2023-06" db="EMBL/GenBank/DDBJ databases">
        <title>Genomic of Parafulvivirga corallium.</title>
        <authorList>
            <person name="Wang G."/>
        </authorList>
    </citation>
    <scope>NUCLEOTIDE SEQUENCE</scope>
    <source>
        <strain evidence="4">BMA10</strain>
    </source>
</reference>
<name>A0ABT8KNN3_9BACT</name>
<dbReference type="Proteomes" id="UP001172082">
    <property type="component" value="Unassembled WGS sequence"/>
</dbReference>
<feature type="domain" description="Saccharopine dehydrogenase-like C-terminal" evidence="3">
    <location>
        <begin position="122"/>
        <end position="429"/>
    </location>
</feature>
<evidence type="ECO:0000259" key="3">
    <source>
        <dbReference type="Pfam" id="PF16653"/>
    </source>
</evidence>
<dbReference type="SUPFAM" id="SSF51735">
    <property type="entry name" value="NAD(P)-binding Rossmann-fold domains"/>
    <property type="match status" value="1"/>
</dbReference>
<dbReference type="InterPro" id="IPR051168">
    <property type="entry name" value="AASS"/>
</dbReference>
<dbReference type="InterPro" id="IPR032095">
    <property type="entry name" value="Sacchrp_dh-like_C"/>
</dbReference>
<dbReference type="EMBL" id="JAUJEA010000004">
    <property type="protein sequence ID" value="MDN5202327.1"/>
    <property type="molecule type" value="Genomic_DNA"/>
</dbReference>
<dbReference type="Pfam" id="PF03435">
    <property type="entry name" value="Sacchrp_dh_NADP"/>
    <property type="match status" value="1"/>
</dbReference>
<dbReference type="PANTHER" id="PTHR11133:SF22">
    <property type="entry name" value="ALPHA-AMINOADIPIC SEMIALDEHYDE SYNTHASE, MITOCHONDRIAL"/>
    <property type="match status" value="1"/>
</dbReference>
<keyword evidence="5" id="KW-1185">Reference proteome</keyword>
<organism evidence="4 5">
    <name type="scientific">Splendidivirga corallicola</name>
    <dbReference type="NCBI Taxonomy" id="3051826"/>
    <lineage>
        <taxon>Bacteria</taxon>
        <taxon>Pseudomonadati</taxon>
        <taxon>Bacteroidota</taxon>
        <taxon>Cytophagia</taxon>
        <taxon>Cytophagales</taxon>
        <taxon>Splendidivirgaceae</taxon>
        <taxon>Splendidivirga</taxon>
    </lineage>
</organism>
<sequence length="443" mass="49654">MHKVVILGAGMVAKPIADYLLENNIELTIASRTVSKAEALINGRPNGKTIAWTMDQLEVLEKMVKENDLVVSLLPYTHHVMVAKLCIQYKKNMVTTSYVSDEMRALDQEAKNAGIIILNEIGVDPGYDHMTAMRIIDRIHNEGGEVEEFYSLCGALAAPEAANNPLRYKFSWSPRGVVMAGNNDATFLKDGETITIPTEDLFKKPLQINFPEIGDMEVYPNRDSLDYINIYGIPKVKTMYRGTFRYRNWCSSLDGLKALNLTSYQEMDLTGKSYADFVAEVSGLDTSSDIKSQVARKLDLNEGNEVVEAMEWLGLFSSKPVHKEKASPFDIIADLMQKKMMLGQDERDMVIMQHIFTVKNKHGERKLIKSSMLDFGDNQYTSIAKTVAWPAAIAVTMILNGSITLKGVHIPIEQNIYEPILEKLEALGITMKEEDDLALSEKL</sequence>
<dbReference type="PANTHER" id="PTHR11133">
    <property type="entry name" value="SACCHAROPINE DEHYDROGENASE"/>
    <property type="match status" value="1"/>
</dbReference>